<comment type="caution">
    <text evidence="1">The sequence shown here is derived from an EMBL/GenBank/DDBJ whole genome shotgun (WGS) entry which is preliminary data.</text>
</comment>
<evidence type="ECO:0000313" key="2">
    <source>
        <dbReference type="Proteomes" id="UP000887013"/>
    </source>
</evidence>
<sequence length="44" mass="4722">GLSGGVRSYPPIPEAQAECTSLSLRASDLEPPLSTYSYIIKPEQ</sequence>
<gene>
    <name evidence="1" type="ORF">NPIL_27761</name>
</gene>
<dbReference type="Proteomes" id="UP000887013">
    <property type="component" value="Unassembled WGS sequence"/>
</dbReference>
<organism evidence="1 2">
    <name type="scientific">Nephila pilipes</name>
    <name type="common">Giant wood spider</name>
    <name type="synonym">Nephila maculata</name>
    <dbReference type="NCBI Taxonomy" id="299642"/>
    <lineage>
        <taxon>Eukaryota</taxon>
        <taxon>Metazoa</taxon>
        <taxon>Ecdysozoa</taxon>
        <taxon>Arthropoda</taxon>
        <taxon>Chelicerata</taxon>
        <taxon>Arachnida</taxon>
        <taxon>Araneae</taxon>
        <taxon>Araneomorphae</taxon>
        <taxon>Entelegynae</taxon>
        <taxon>Araneoidea</taxon>
        <taxon>Nephilidae</taxon>
        <taxon>Nephila</taxon>
    </lineage>
</organism>
<dbReference type="AlphaFoldDB" id="A0A8X6TCD9"/>
<reference evidence="1" key="1">
    <citation type="submission" date="2020-08" db="EMBL/GenBank/DDBJ databases">
        <title>Multicomponent nature underlies the extraordinary mechanical properties of spider dragline silk.</title>
        <authorList>
            <person name="Kono N."/>
            <person name="Nakamura H."/>
            <person name="Mori M."/>
            <person name="Yoshida Y."/>
            <person name="Ohtoshi R."/>
            <person name="Malay A.D."/>
            <person name="Moran D.A.P."/>
            <person name="Tomita M."/>
            <person name="Numata K."/>
            <person name="Arakawa K."/>
        </authorList>
    </citation>
    <scope>NUCLEOTIDE SEQUENCE</scope>
</reference>
<protein>
    <submittedName>
        <fullName evidence="1">Uncharacterized protein</fullName>
    </submittedName>
</protein>
<evidence type="ECO:0000313" key="1">
    <source>
        <dbReference type="EMBL" id="GFS93327.1"/>
    </source>
</evidence>
<feature type="non-terminal residue" evidence="1">
    <location>
        <position position="1"/>
    </location>
</feature>
<proteinExistence type="predicted"/>
<keyword evidence="2" id="KW-1185">Reference proteome</keyword>
<dbReference type="EMBL" id="BMAW01100101">
    <property type="protein sequence ID" value="GFS93327.1"/>
    <property type="molecule type" value="Genomic_DNA"/>
</dbReference>
<name>A0A8X6TCD9_NEPPI</name>
<accession>A0A8X6TCD9</accession>